<gene>
    <name evidence="1" type="ORF">Golob_006649</name>
</gene>
<accession>A0A7J8MX98</accession>
<organism evidence="1 2">
    <name type="scientific">Gossypium lobatum</name>
    <dbReference type="NCBI Taxonomy" id="34289"/>
    <lineage>
        <taxon>Eukaryota</taxon>
        <taxon>Viridiplantae</taxon>
        <taxon>Streptophyta</taxon>
        <taxon>Embryophyta</taxon>
        <taxon>Tracheophyta</taxon>
        <taxon>Spermatophyta</taxon>
        <taxon>Magnoliopsida</taxon>
        <taxon>eudicotyledons</taxon>
        <taxon>Gunneridae</taxon>
        <taxon>Pentapetalae</taxon>
        <taxon>rosids</taxon>
        <taxon>malvids</taxon>
        <taxon>Malvales</taxon>
        <taxon>Malvaceae</taxon>
        <taxon>Malvoideae</taxon>
        <taxon>Gossypium</taxon>
    </lineage>
</organism>
<name>A0A7J8MX98_9ROSI</name>
<dbReference type="Proteomes" id="UP000593572">
    <property type="component" value="Unassembled WGS sequence"/>
</dbReference>
<protein>
    <submittedName>
        <fullName evidence="1">Uncharacterized protein</fullName>
    </submittedName>
</protein>
<dbReference type="AlphaFoldDB" id="A0A7J8MX98"/>
<sequence>CGELKKPPLNSDSAKGNLLTIEGREYWWARLEWENKATRDAFLPSFKSCN</sequence>
<feature type="non-terminal residue" evidence="1">
    <location>
        <position position="50"/>
    </location>
</feature>
<evidence type="ECO:0000313" key="1">
    <source>
        <dbReference type="EMBL" id="MBA0569202.1"/>
    </source>
</evidence>
<comment type="caution">
    <text evidence="1">The sequence shown here is derived from an EMBL/GenBank/DDBJ whole genome shotgun (WGS) entry which is preliminary data.</text>
</comment>
<evidence type="ECO:0000313" key="2">
    <source>
        <dbReference type="Proteomes" id="UP000593572"/>
    </source>
</evidence>
<proteinExistence type="predicted"/>
<feature type="non-terminal residue" evidence="1">
    <location>
        <position position="1"/>
    </location>
</feature>
<reference evidence="1 2" key="1">
    <citation type="journal article" date="2019" name="Genome Biol. Evol.">
        <title>Insights into the evolution of the New World diploid cottons (Gossypium, subgenus Houzingenia) based on genome sequencing.</title>
        <authorList>
            <person name="Grover C.E."/>
            <person name="Arick M.A. 2nd"/>
            <person name="Thrash A."/>
            <person name="Conover J.L."/>
            <person name="Sanders W.S."/>
            <person name="Peterson D.G."/>
            <person name="Frelichowski J.E."/>
            <person name="Scheffler J.A."/>
            <person name="Scheffler B.E."/>
            <person name="Wendel J.F."/>
        </authorList>
    </citation>
    <scope>NUCLEOTIDE SEQUENCE [LARGE SCALE GENOMIC DNA]</scope>
    <source>
        <strain evidence="1">157</strain>
        <tissue evidence="1">Leaf</tissue>
    </source>
</reference>
<keyword evidence="2" id="KW-1185">Reference proteome</keyword>
<dbReference type="EMBL" id="JABEZX010000010">
    <property type="protein sequence ID" value="MBA0569202.1"/>
    <property type="molecule type" value="Genomic_DNA"/>
</dbReference>